<evidence type="ECO:0000256" key="2">
    <source>
        <dbReference type="ARBA" id="ARBA00012552"/>
    </source>
</evidence>
<reference evidence="16 17" key="1">
    <citation type="journal article" date="2013" name="Curr. Biol.">
        <title>The Genome of the Foraminiferan Reticulomyxa filosa.</title>
        <authorList>
            <person name="Glockner G."/>
            <person name="Hulsmann N."/>
            <person name="Schleicher M."/>
            <person name="Noegel A.A."/>
            <person name="Eichinger L."/>
            <person name="Gallinger C."/>
            <person name="Pawlowski J."/>
            <person name="Sierra R."/>
            <person name="Euteneuer U."/>
            <person name="Pillet L."/>
            <person name="Moustafa A."/>
            <person name="Platzer M."/>
            <person name="Groth M."/>
            <person name="Szafranski K."/>
            <person name="Schliwa M."/>
        </authorList>
    </citation>
    <scope>NUCLEOTIDE SEQUENCE [LARGE SCALE GENOMIC DNA]</scope>
</reference>
<evidence type="ECO:0000259" key="14">
    <source>
        <dbReference type="PROSITE" id="PS51192"/>
    </source>
</evidence>
<dbReference type="SUPFAM" id="SSF158702">
    <property type="entry name" value="Sec63 N-terminal domain-like"/>
    <property type="match status" value="2"/>
</dbReference>
<feature type="region of interest" description="Disordered" evidence="13">
    <location>
        <begin position="1903"/>
        <end position="1929"/>
    </location>
</feature>
<dbReference type="InterPro" id="IPR036388">
    <property type="entry name" value="WH-like_DNA-bd_sf"/>
</dbReference>
<dbReference type="FunFam" id="2.60.40.150:FF:000004">
    <property type="entry name" value="RNA helicase, activating signal cointegrator 1"/>
    <property type="match status" value="1"/>
</dbReference>
<evidence type="ECO:0000313" key="16">
    <source>
        <dbReference type="EMBL" id="ETO18689.1"/>
    </source>
</evidence>
<dbReference type="FunFam" id="1.10.150.20:FF:000004">
    <property type="entry name" value="U5 small nuclear ribonucleoprotein helicase"/>
    <property type="match status" value="1"/>
</dbReference>
<dbReference type="Proteomes" id="UP000023152">
    <property type="component" value="Unassembled WGS sequence"/>
</dbReference>
<feature type="domain" description="Helicase ATP-binding" evidence="14">
    <location>
        <begin position="306"/>
        <end position="491"/>
    </location>
</feature>
<dbReference type="CDD" id="cd18795">
    <property type="entry name" value="SF2_C_Ski2"/>
    <property type="match status" value="1"/>
</dbReference>
<dbReference type="InterPro" id="IPR003593">
    <property type="entry name" value="AAA+_ATPase"/>
</dbReference>
<dbReference type="SMART" id="SM00973">
    <property type="entry name" value="Sec63"/>
    <property type="match status" value="2"/>
</dbReference>
<dbReference type="PANTHER" id="PTHR47961">
    <property type="entry name" value="DNA POLYMERASE THETA, PUTATIVE (AFU_ORTHOLOGUE AFUA_1G05260)-RELATED"/>
    <property type="match status" value="1"/>
</dbReference>
<dbReference type="FunFam" id="1.10.10.10:FF:000024">
    <property type="entry name" value="U5 small nuclear ribonucleoprotein helicase"/>
    <property type="match status" value="1"/>
</dbReference>
<dbReference type="InterPro" id="IPR041094">
    <property type="entry name" value="Brr2_helicase_PWI"/>
</dbReference>
<comment type="similarity">
    <text evidence="1">Belongs to the helicase family. SKI2 subfamily.</text>
</comment>
<proteinExistence type="inferred from homology"/>
<feature type="region of interest" description="Disordered" evidence="13">
    <location>
        <begin position="101"/>
        <end position="143"/>
    </location>
</feature>
<evidence type="ECO:0000259" key="15">
    <source>
        <dbReference type="PROSITE" id="PS51194"/>
    </source>
</evidence>
<keyword evidence="9" id="KW-0067">ATP-binding</keyword>
<keyword evidence="10" id="KW-0508">mRNA splicing</keyword>
<dbReference type="Pfam" id="PF02889">
    <property type="entry name" value="Sec63"/>
    <property type="match status" value="2"/>
</dbReference>
<dbReference type="PIRSF" id="PIRSF039073">
    <property type="entry name" value="BRR2"/>
    <property type="match status" value="1"/>
</dbReference>
<dbReference type="InterPro" id="IPR035892">
    <property type="entry name" value="C2_domain_sf"/>
</dbReference>
<dbReference type="FunFam" id="1.10.10.10:FF:000012">
    <property type="entry name" value="U5 small nuclear ribonucleoprotein helicase"/>
    <property type="match status" value="1"/>
</dbReference>
<dbReference type="GO" id="GO:0005681">
    <property type="term" value="C:spliceosomal complex"/>
    <property type="evidence" value="ECO:0007669"/>
    <property type="project" value="UniProtKB-KW"/>
</dbReference>
<keyword evidence="17" id="KW-1185">Reference proteome</keyword>
<evidence type="ECO:0000256" key="5">
    <source>
        <dbReference type="ARBA" id="ARBA00022737"/>
    </source>
</evidence>
<keyword evidence="3" id="KW-0507">mRNA processing</keyword>
<comment type="caution">
    <text evidence="16">The sequence shown here is derived from an EMBL/GenBank/DDBJ whole genome shotgun (WGS) entry which is preliminary data.</text>
</comment>
<dbReference type="Gene3D" id="3.40.50.300">
    <property type="entry name" value="P-loop containing nucleotide triphosphate hydrolases"/>
    <property type="match status" value="4"/>
</dbReference>
<dbReference type="EMBL" id="ASPP01014543">
    <property type="protein sequence ID" value="ETO18689.1"/>
    <property type="molecule type" value="Genomic_DNA"/>
</dbReference>
<evidence type="ECO:0000256" key="13">
    <source>
        <dbReference type="SAM" id="MobiDB-lite"/>
    </source>
</evidence>
<dbReference type="InterPro" id="IPR027417">
    <property type="entry name" value="P-loop_NTPase"/>
</dbReference>
<dbReference type="SUPFAM" id="SSF52540">
    <property type="entry name" value="P-loop containing nucleoside triphosphate hydrolases"/>
    <property type="match status" value="4"/>
</dbReference>
<dbReference type="GO" id="GO:0008380">
    <property type="term" value="P:RNA splicing"/>
    <property type="evidence" value="ECO:0007669"/>
    <property type="project" value="UniProtKB-KW"/>
</dbReference>
<dbReference type="InterPro" id="IPR014001">
    <property type="entry name" value="Helicase_ATP-bd"/>
</dbReference>
<evidence type="ECO:0000256" key="12">
    <source>
        <dbReference type="ARBA" id="ARBA00047984"/>
    </source>
</evidence>
<evidence type="ECO:0000256" key="9">
    <source>
        <dbReference type="ARBA" id="ARBA00022840"/>
    </source>
</evidence>
<dbReference type="GO" id="GO:0003724">
    <property type="term" value="F:RNA helicase activity"/>
    <property type="evidence" value="ECO:0007669"/>
    <property type="project" value="UniProtKB-EC"/>
</dbReference>
<dbReference type="GO" id="GO:0005524">
    <property type="term" value="F:ATP binding"/>
    <property type="evidence" value="ECO:0007669"/>
    <property type="project" value="UniProtKB-KW"/>
</dbReference>
<dbReference type="Pfam" id="PF23445">
    <property type="entry name" value="WHD_SNRNP200"/>
    <property type="match status" value="2"/>
</dbReference>
<dbReference type="FunFam" id="3.40.50.300:FF:000062">
    <property type="entry name" value="U5 small nuclear ribonucleoprotein helicase"/>
    <property type="match status" value="1"/>
</dbReference>
<name>X6MYX2_RETFI</name>
<evidence type="ECO:0000256" key="4">
    <source>
        <dbReference type="ARBA" id="ARBA00022728"/>
    </source>
</evidence>
<sequence>MYVYVLHHFLFSCECRYQDWEFSKQLLRNKDIIVWCTKRKRAKDAQQLQEIDSHMANDPKLCMILEELERTHGTAEARTKQFVHTIHREAKTLKQQFLKQQRGGGGAGGAGATGGGIGVGGDETAATSGTSNNGTATTPSSASMDTDAALAADEIEESQGIEVESKPELSAIDVATTAKKSAVRNEPVYGAPKDLSDLAHWSKTHNSKSMLDLEGLSFAQGGHYISETSWNLHGGSKSIQHKGYLEVIVPALQNKNNTQIPLVPISQIDEWAQAAFVDDSNESDGDNSNDFVPLKSLNSIQSQCYEFAMKRPENMLLCAPTGAGKTNVALLCILREIGLRRNPKTGEIDKNSFKCVYIAPMKSLVREVVLKFTQKFTKPYGIKVAEMSGDHMLTQEQLFDTQIIVTTPEKWDVMTRKGMDRTYTALVKLIIIDEIHLLHDTRGPVLEAIVARTHRHIETSMDHIRLVALSATLPNYKDVALFLRCESDGIFYFDNGYRPIPLSQRFVGVTWKRAYRQYQLMNDLCYDYVMEQMAKKQQVIVFVHSRKETMNTCKYLIGKCEENTCLDRVLSDDSGEMEILRTESKNVVDTNLSDLLCKGFGIHHAGMSRSDRVLVEDLFRARVLKVLVSTSTLAWGVNMPAHAVIIKGTQVYDAEKGKWCELSMLDVLQMFGRAGRPPFDSYGEGILITTHPELKYYMPLLNEQMPIESQLLQKLPDILNAEIVLGTVQHLKEAVDWLSYTYLFVRMCKSPTIYGVSNDVLQNDKYLLQRRIDLLHTSAIILEKCHMLKYDKNTGYFQSADMGRVAAHYYISHESIETYNEYLRPTLSDIEILRVFSLSGEFKYISVRDGEKDELSKLIDKVPVPIKESMEESASKINVLLQTYIARLKLDGFQLIADMCYVTQSAARLFRCLFEMVLKRQWAQVTMRVLTFCKMIAHRMWSIESPLRQFNAMSSAPCIPNLCIQRLERANMSWEGYLRLKAEEIGELIRMQELGKLVYKYIHAIPKMECKGLVQPITRSVIKVDLSLVADFEWIDEFHYNSQEFWIFVEDVDSEHILHYEYFILKKKFLSNEHHLSFTIPITHPLPPQYFIRIVSDKWLGSETVLPISFRLLILPEKFKPATELLDLQPLPIKSMQLEQPLLQSIFPFDYFNAIQTQVFGNLYRSAENLLLCAPINSGKITCAEIALLKNVIEFPNCKGVYISPIEEICRYRYKQWKIKFEDNKFLEEKCKVVLTTGDRNLDLKKIESGRIIVTTPEHWDNISRRWRSRPVVQSVSVIVCDDLHLIGSGQQGATYEMVVSRMRAMKEELKSPLRMIGLSVPIANASDFGLWIGAPLSHIYNFEPMVRPIPINIHFEVSDLNNVESRHMYFLKPCYLHITRYCPKGRVIIFCPSAKHCRRLAGDLCAYAASDISPHRFLRVNKEDLMKDPHCNDIKHHKELWECVSRGVGYLTPYMDEKKKQAVARLFRNDCIQLLVVEHSLCWSLDEYDTFDDKSRENERGSGKKMEASMVIIMDTQYYNGLYHEYVDYSLPEVIQMMGKANHSNKMQGAVRCVVFCHSSKRAFLNKFLTHAFPVESALEAFIDDHLNAEIAQESVSDANDAIDVLTWTYYFRRLTKNPNYYGLKGVTDVELSQHLSELVEESLTSLYNAKCIHVDEEMSVEPLNYSLIAVYHYMSCHTIERMHNLITPRNQLAELLSIIAAAVELEDIPIRNNEEYAIEKMSKHLPLKIPLQSRYTDTSTKVNVLLQTHFIRRPLQGAIRYDRTQILKKVFPVACALVDMASSKKVLVPTLQSVHLCQMIVQAVLIGDSPLLQLPHLTYDKVEVLRKQHKIEDIFDLTEMGDHAMKVLNNLGVTAKECADIANVTNVIPNVGLECFVLNDQNEVKAGEKLQLVVRVERDDPFEEESSDSDDNKQNEQKQKSRIQKKKKNFSRLRLYLPLAFH</sequence>
<evidence type="ECO:0000256" key="8">
    <source>
        <dbReference type="ARBA" id="ARBA00022806"/>
    </source>
</evidence>
<keyword evidence="4" id="KW-0747">Spliceosome</keyword>
<evidence type="ECO:0000256" key="3">
    <source>
        <dbReference type="ARBA" id="ARBA00022664"/>
    </source>
</evidence>
<dbReference type="SMART" id="SM00487">
    <property type="entry name" value="DEXDc"/>
    <property type="match status" value="2"/>
</dbReference>
<dbReference type="PROSITE" id="PS51192">
    <property type="entry name" value="HELICASE_ATP_BIND_1"/>
    <property type="match status" value="2"/>
</dbReference>
<dbReference type="Pfam" id="PF00270">
    <property type="entry name" value="DEAD"/>
    <property type="match status" value="2"/>
</dbReference>
<dbReference type="PROSITE" id="PS51194">
    <property type="entry name" value="HELICASE_CTER"/>
    <property type="match status" value="1"/>
</dbReference>
<protein>
    <recommendedName>
        <fullName evidence="11">U5 small nuclear ribonucleoprotein 200 kDa helicase</fullName>
        <ecNumber evidence="2">3.6.4.13</ecNumber>
    </recommendedName>
</protein>
<dbReference type="FunFam" id="1.10.3380.10:FF:000001">
    <property type="entry name" value="U5 small nuclear ribonucleoprotein helicase"/>
    <property type="match status" value="1"/>
</dbReference>
<dbReference type="EC" id="3.6.4.13" evidence="2"/>
<feature type="domain" description="Helicase C-terminal" evidence="15">
    <location>
        <begin position="529"/>
        <end position="739"/>
    </location>
</feature>
<evidence type="ECO:0000256" key="7">
    <source>
        <dbReference type="ARBA" id="ARBA00022801"/>
    </source>
</evidence>
<dbReference type="SMART" id="SM00490">
    <property type="entry name" value="HELICc"/>
    <property type="match status" value="1"/>
</dbReference>
<dbReference type="GO" id="GO:0006397">
    <property type="term" value="P:mRNA processing"/>
    <property type="evidence" value="ECO:0007669"/>
    <property type="project" value="UniProtKB-KW"/>
</dbReference>
<dbReference type="InterPro" id="IPR057842">
    <property type="entry name" value="WH_MER3"/>
</dbReference>
<feature type="compositionally biased region" description="Basic and acidic residues" evidence="13">
    <location>
        <begin position="1912"/>
        <end position="1921"/>
    </location>
</feature>
<dbReference type="GO" id="GO:0016787">
    <property type="term" value="F:hydrolase activity"/>
    <property type="evidence" value="ECO:0007669"/>
    <property type="project" value="UniProtKB-KW"/>
</dbReference>
<dbReference type="Gene3D" id="1.10.150.20">
    <property type="entry name" value="5' to 3' exonuclease, C-terminal subdomain"/>
    <property type="match status" value="2"/>
</dbReference>
<dbReference type="Gene3D" id="2.60.40.150">
    <property type="entry name" value="C2 domain"/>
    <property type="match status" value="1"/>
</dbReference>
<evidence type="ECO:0000313" key="17">
    <source>
        <dbReference type="Proteomes" id="UP000023152"/>
    </source>
</evidence>
<comment type="catalytic activity">
    <reaction evidence="12">
        <text>ATP + H2O = ADP + phosphate + H(+)</text>
        <dbReference type="Rhea" id="RHEA:13065"/>
        <dbReference type="ChEBI" id="CHEBI:15377"/>
        <dbReference type="ChEBI" id="CHEBI:15378"/>
        <dbReference type="ChEBI" id="CHEBI:30616"/>
        <dbReference type="ChEBI" id="CHEBI:43474"/>
        <dbReference type="ChEBI" id="CHEBI:456216"/>
        <dbReference type="EC" id="3.6.4.13"/>
    </reaction>
</comment>
<evidence type="ECO:0000256" key="1">
    <source>
        <dbReference type="ARBA" id="ARBA00010140"/>
    </source>
</evidence>
<dbReference type="FunFam" id="3.40.50.300:FF:003287">
    <property type="entry name" value="U5 small nuclear ribonucleoprotein 200 kDa helicase"/>
    <property type="match status" value="1"/>
</dbReference>
<accession>X6MYX2</accession>
<gene>
    <name evidence="16" type="ORF">RFI_18567</name>
</gene>
<dbReference type="InterPro" id="IPR011545">
    <property type="entry name" value="DEAD/DEAH_box_helicase_dom"/>
</dbReference>
<feature type="compositionally biased region" description="Gly residues" evidence="13">
    <location>
        <begin position="102"/>
        <end position="121"/>
    </location>
</feature>
<dbReference type="InterPro" id="IPR050474">
    <property type="entry name" value="Hel308_SKI2-like"/>
</dbReference>
<dbReference type="Pfam" id="PF00271">
    <property type="entry name" value="Helicase_C"/>
    <property type="match status" value="1"/>
</dbReference>
<feature type="compositionally biased region" description="Low complexity" evidence="13">
    <location>
        <begin position="124"/>
        <end position="143"/>
    </location>
</feature>
<evidence type="ECO:0000256" key="6">
    <source>
        <dbReference type="ARBA" id="ARBA00022741"/>
    </source>
</evidence>
<dbReference type="Gene3D" id="1.10.10.10">
    <property type="entry name" value="Winged helix-like DNA-binding domain superfamily/Winged helix DNA-binding domain"/>
    <property type="match status" value="2"/>
</dbReference>
<evidence type="ECO:0000256" key="10">
    <source>
        <dbReference type="ARBA" id="ARBA00023187"/>
    </source>
</evidence>
<dbReference type="InterPro" id="IPR004179">
    <property type="entry name" value="Sec63-dom"/>
</dbReference>
<dbReference type="PANTHER" id="PTHR47961:SF4">
    <property type="entry name" value="ACTIVATING SIGNAL COINTEGRATOR 1 COMPLEX SUBUNIT 3"/>
    <property type="match status" value="1"/>
</dbReference>
<dbReference type="SMART" id="SM00382">
    <property type="entry name" value="AAA"/>
    <property type="match status" value="1"/>
</dbReference>
<dbReference type="InterPro" id="IPR001650">
    <property type="entry name" value="Helicase_C-like"/>
</dbReference>
<keyword evidence="8" id="KW-0347">Helicase</keyword>
<dbReference type="Pfam" id="PF18149">
    <property type="entry name" value="Helicase_PWI"/>
    <property type="match status" value="1"/>
</dbReference>
<keyword evidence="6" id="KW-0547">Nucleotide-binding</keyword>
<keyword evidence="5" id="KW-0677">Repeat</keyword>
<feature type="domain" description="Helicase ATP-binding" evidence="14">
    <location>
        <begin position="1161"/>
        <end position="1341"/>
    </location>
</feature>
<dbReference type="GO" id="GO:0003676">
    <property type="term" value="F:nucleic acid binding"/>
    <property type="evidence" value="ECO:0007669"/>
    <property type="project" value="InterPro"/>
</dbReference>
<dbReference type="OMA" id="WISCETE"/>
<dbReference type="Gene3D" id="1.10.3380.10">
    <property type="entry name" value="Sec63 N-terminal domain-like domain"/>
    <property type="match status" value="2"/>
</dbReference>
<evidence type="ECO:0000256" key="11">
    <source>
        <dbReference type="ARBA" id="ARBA00034541"/>
    </source>
</evidence>
<organism evidence="16 17">
    <name type="scientific">Reticulomyxa filosa</name>
    <dbReference type="NCBI Taxonomy" id="46433"/>
    <lineage>
        <taxon>Eukaryota</taxon>
        <taxon>Sar</taxon>
        <taxon>Rhizaria</taxon>
        <taxon>Retaria</taxon>
        <taxon>Foraminifera</taxon>
        <taxon>Monothalamids</taxon>
        <taxon>Reticulomyxidae</taxon>
        <taxon>Reticulomyxa</taxon>
    </lineage>
</organism>
<dbReference type="OrthoDB" id="5575at2759"/>
<keyword evidence="7" id="KW-0378">Hydrolase</keyword>